<proteinExistence type="inferred from homology"/>
<dbReference type="Pfam" id="PF01778">
    <property type="entry name" value="Ribosomal_L28e"/>
    <property type="match status" value="1"/>
</dbReference>
<organism evidence="5 6">
    <name type="scientific">Neolecta irregularis (strain DAH-3)</name>
    <dbReference type="NCBI Taxonomy" id="1198029"/>
    <lineage>
        <taxon>Eukaryota</taxon>
        <taxon>Fungi</taxon>
        <taxon>Dikarya</taxon>
        <taxon>Ascomycota</taxon>
        <taxon>Taphrinomycotina</taxon>
        <taxon>Neolectales</taxon>
        <taxon>Neolectaceae</taxon>
        <taxon>Neolecta</taxon>
    </lineage>
</organism>
<evidence type="ECO:0000256" key="2">
    <source>
        <dbReference type="ARBA" id="ARBA00022980"/>
    </source>
</evidence>
<keyword evidence="6" id="KW-1185">Reference proteome</keyword>
<protein>
    <submittedName>
        <fullName evidence="5">Putative 60S ribosomal protein L28e</fullName>
    </submittedName>
</protein>
<dbReference type="AlphaFoldDB" id="A0A1U7LWK0"/>
<evidence type="ECO:0000256" key="1">
    <source>
        <dbReference type="ARBA" id="ARBA00007926"/>
    </source>
</evidence>
<dbReference type="STRING" id="1198029.A0A1U7LWK0"/>
<dbReference type="OMA" id="GKYGQRP"/>
<keyword evidence="2 5" id="KW-0689">Ribosomal protein</keyword>
<dbReference type="InterPro" id="IPR029004">
    <property type="entry name" value="Ribosomal_eL28/Mak16"/>
</dbReference>
<dbReference type="GO" id="GO:0003735">
    <property type="term" value="F:structural constituent of ribosome"/>
    <property type="evidence" value="ECO:0007669"/>
    <property type="project" value="InterPro"/>
</dbReference>
<dbReference type="EMBL" id="LXFE01000126">
    <property type="protein sequence ID" value="OLL27014.1"/>
    <property type="molecule type" value="Genomic_DNA"/>
</dbReference>
<dbReference type="GO" id="GO:0006412">
    <property type="term" value="P:translation"/>
    <property type="evidence" value="ECO:0007669"/>
    <property type="project" value="InterPro"/>
</dbReference>
<comment type="similarity">
    <text evidence="1">Belongs to the eukaryotic ribosomal protein eL28 family.</text>
</comment>
<dbReference type="InterPro" id="IPR002672">
    <property type="entry name" value="Ribosomal_eL28"/>
</dbReference>
<dbReference type="FunFam" id="3.30.390.110:FF:000002">
    <property type="entry name" value="60S ribosomal protein L28"/>
    <property type="match status" value="1"/>
</dbReference>
<dbReference type="GO" id="GO:1990904">
    <property type="term" value="C:ribonucleoprotein complex"/>
    <property type="evidence" value="ECO:0007669"/>
    <property type="project" value="UniProtKB-KW"/>
</dbReference>
<dbReference type="Gene3D" id="3.30.390.110">
    <property type="match status" value="1"/>
</dbReference>
<dbReference type="Proteomes" id="UP000186594">
    <property type="component" value="Unassembled WGS sequence"/>
</dbReference>
<keyword evidence="3" id="KW-0687">Ribonucleoprotein</keyword>
<dbReference type="OrthoDB" id="338850at2759"/>
<gene>
    <name evidence="5" type="ORF">NEOLI_000029</name>
</gene>
<name>A0A1U7LWK0_NEOID</name>
<evidence type="ECO:0000256" key="3">
    <source>
        <dbReference type="ARBA" id="ARBA00023274"/>
    </source>
</evidence>
<comment type="caution">
    <text evidence="5">The sequence shown here is derived from an EMBL/GenBank/DDBJ whole genome shotgun (WGS) entry which is preliminary data.</text>
</comment>
<evidence type="ECO:0000313" key="6">
    <source>
        <dbReference type="Proteomes" id="UP000186594"/>
    </source>
</evidence>
<evidence type="ECO:0000313" key="5">
    <source>
        <dbReference type="EMBL" id="OLL27014.1"/>
    </source>
</evidence>
<evidence type="ECO:0000259" key="4">
    <source>
        <dbReference type="Pfam" id="PF01778"/>
    </source>
</evidence>
<reference evidence="5 6" key="1">
    <citation type="submission" date="2016-04" db="EMBL/GenBank/DDBJ databases">
        <title>Evolutionary innovation and constraint leading to complex multicellularity in the Ascomycota.</title>
        <authorList>
            <person name="Cisse O."/>
            <person name="Nguyen A."/>
            <person name="Hewitt D.A."/>
            <person name="Jedd G."/>
            <person name="Stajich J.E."/>
        </authorList>
    </citation>
    <scope>NUCLEOTIDE SEQUENCE [LARGE SCALE GENOMIC DNA]</scope>
    <source>
        <strain evidence="5 6">DAH-3</strain>
    </source>
</reference>
<dbReference type="GO" id="GO:0005840">
    <property type="term" value="C:ribosome"/>
    <property type="evidence" value="ECO:0007669"/>
    <property type="project" value="UniProtKB-KW"/>
</dbReference>
<dbReference type="PANTHER" id="PTHR10544">
    <property type="entry name" value="60S RIBOSOMAL PROTEIN L28"/>
    <property type="match status" value="1"/>
</dbReference>
<accession>A0A1U7LWK0</accession>
<sequence>MTPGNVSHDLVWQCIRNNSSFIVKRKDAGQVVFSREPLNLLNKHSFKHSGLSNAKAIGVVAAPSGKGISLITKNSFGKTGQKPCKTLNKITFKQHKSSRKVALAIVNSTTRKRYRPDLRKAAVARTCAILLSQKEKKAAKVKTVRGKKAQQ</sequence>
<feature type="domain" description="Ribosomal eL28/Mak16" evidence="4">
    <location>
        <begin position="10"/>
        <end position="130"/>
    </location>
</feature>